<dbReference type="InterPro" id="IPR006118">
    <property type="entry name" value="Recombinase_CS"/>
</dbReference>
<dbReference type="PROSITE" id="PS51736">
    <property type="entry name" value="RECOMBINASES_3"/>
    <property type="match status" value="1"/>
</dbReference>
<reference evidence="7 8" key="1">
    <citation type="submission" date="2020-08" db="EMBL/GenBank/DDBJ databases">
        <authorList>
            <person name="Liu C."/>
            <person name="Sun Q."/>
        </authorList>
    </citation>
    <scope>NUCLEOTIDE SEQUENCE [LARGE SCALE GENOMIC DNA]</scope>
    <source>
        <strain evidence="7 8">NSJ-59</strain>
    </source>
</reference>
<evidence type="ECO:0000256" key="1">
    <source>
        <dbReference type="ARBA" id="ARBA00009913"/>
    </source>
</evidence>
<evidence type="ECO:0000256" key="2">
    <source>
        <dbReference type="ARBA" id="ARBA00022908"/>
    </source>
</evidence>
<dbReference type="PROSITE" id="PS00397">
    <property type="entry name" value="RECOMBINASES_1"/>
    <property type="match status" value="1"/>
</dbReference>
<dbReference type="PROSITE" id="PS00398">
    <property type="entry name" value="RECOMBINASES_2"/>
    <property type="match status" value="1"/>
</dbReference>
<comment type="caution">
    <text evidence="7">The sequence shown here is derived from an EMBL/GenBank/DDBJ whole genome shotgun (WGS) entry which is preliminary data.</text>
</comment>
<dbReference type="InterPro" id="IPR036162">
    <property type="entry name" value="Resolvase-like_N_sf"/>
</dbReference>
<keyword evidence="2" id="KW-0229">DNA integration</keyword>
<evidence type="ECO:0000313" key="7">
    <source>
        <dbReference type="EMBL" id="MBC3536879.1"/>
    </source>
</evidence>
<evidence type="ECO:0000256" key="4">
    <source>
        <dbReference type="ARBA" id="ARBA00023172"/>
    </source>
</evidence>
<dbReference type="InterPro" id="IPR006119">
    <property type="entry name" value="Resolv_N"/>
</dbReference>
<dbReference type="EMBL" id="JACOGK010000015">
    <property type="protein sequence ID" value="MBC3536879.1"/>
    <property type="molecule type" value="Genomic_DNA"/>
</dbReference>
<dbReference type="SMART" id="SM00857">
    <property type="entry name" value="Resolvase"/>
    <property type="match status" value="1"/>
</dbReference>
<keyword evidence="8" id="KW-1185">Reference proteome</keyword>
<feature type="active site" description="O-(5'-phospho-DNA)-serine intermediate" evidence="5">
    <location>
        <position position="12"/>
    </location>
</feature>
<protein>
    <submittedName>
        <fullName evidence="7">Recombinase family protein</fullName>
    </submittedName>
</protein>
<gene>
    <name evidence="7" type="ORF">H8J70_06415</name>
</gene>
<evidence type="ECO:0000313" key="8">
    <source>
        <dbReference type="Proteomes" id="UP000606870"/>
    </source>
</evidence>
<dbReference type="InterPro" id="IPR050639">
    <property type="entry name" value="SSR_resolvase"/>
</dbReference>
<dbReference type="Pfam" id="PF00239">
    <property type="entry name" value="Resolvase"/>
    <property type="match status" value="1"/>
</dbReference>
<keyword evidence="3" id="KW-0238">DNA-binding</keyword>
<dbReference type="PANTHER" id="PTHR30461:SF26">
    <property type="entry name" value="RESOLVASE HOMOLOG YNEB"/>
    <property type="match status" value="1"/>
</dbReference>
<accession>A0ABR6VHV3</accession>
<comment type="similarity">
    <text evidence="1">Belongs to the site-specific recombinase resolvase family.</text>
</comment>
<sequence>MNSRTFAYVRVSTAEQNTDRQTAELRKYVDDEKNIIIDKASGKDFNRPNYQALRQLSTAGDTIIVKSLDRLGRNKEAIKEELAYFKNKGVRIRCLDLPTTMIDTGSDLILDTITNILIEVYGMIAEQERRNIRQRQAEGIAQAKARGQHLGRHKAEYPSNWTEVYNQWQDNQITAVKAIELLGMKRSTFYKLAKQYKQKQQ</sequence>
<dbReference type="PANTHER" id="PTHR30461">
    <property type="entry name" value="DNA-INVERTASE FROM LAMBDOID PROPHAGE"/>
    <property type="match status" value="1"/>
</dbReference>
<evidence type="ECO:0000256" key="5">
    <source>
        <dbReference type="PROSITE-ProRule" id="PRU10137"/>
    </source>
</evidence>
<name>A0ABR6VHV3_9FIRM</name>
<organism evidence="7 8">
    <name type="scientific">Megasphaera hominis</name>
    <dbReference type="NCBI Taxonomy" id="159836"/>
    <lineage>
        <taxon>Bacteria</taxon>
        <taxon>Bacillati</taxon>
        <taxon>Bacillota</taxon>
        <taxon>Negativicutes</taxon>
        <taxon>Veillonellales</taxon>
        <taxon>Veillonellaceae</taxon>
        <taxon>Megasphaera</taxon>
    </lineage>
</organism>
<feature type="domain" description="Resolvase/invertase-type recombinase catalytic" evidence="6">
    <location>
        <begin position="4"/>
        <end position="147"/>
    </location>
</feature>
<proteinExistence type="inferred from homology"/>
<dbReference type="CDD" id="cd03768">
    <property type="entry name" value="SR_ResInv"/>
    <property type="match status" value="1"/>
</dbReference>
<keyword evidence="4" id="KW-0233">DNA recombination</keyword>
<dbReference type="Proteomes" id="UP000606870">
    <property type="component" value="Unassembled WGS sequence"/>
</dbReference>
<dbReference type="Gene3D" id="3.40.50.1390">
    <property type="entry name" value="Resolvase, N-terminal catalytic domain"/>
    <property type="match status" value="1"/>
</dbReference>
<dbReference type="RefSeq" id="WP_186503032.1">
    <property type="nucleotide sequence ID" value="NZ_JACOGK010000015.1"/>
</dbReference>
<evidence type="ECO:0000256" key="3">
    <source>
        <dbReference type="ARBA" id="ARBA00023125"/>
    </source>
</evidence>
<evidence type="ECO:0000259" key="6">
    <source>
        <dbReference type="PROSITE" id="PS51736"/>
    </source>
</evidence>
<dbReference type="SUPFAM" id="SSF53041">
    <property type="entry name" value="Resolvase-like"/>
    <property type="match status" value="1"/>
</dbReference>